<sequence>MGVQMSTYLTIRQTAEALSCSTDTIRRMIARGDLKGRRFGRLIRIEASDLARAGKPVSPLTREANYGARA</sequence>
<evidence type="ECO:0000259" key="1">
    <source>
        <dbReference type="Pfam" id="PF12728"/>
    </source>
</evidence>
<dbReference type="InterPro" id="IPR041657">
    <property type="entry name" value="HTH_17"/>
</dbReference>
<evidence type="ECO:0000313" key="3">
    <source>
        <dbReference type="Proteomes" id="UP000419743"/>
    </source>
</evidence>
<dbReference type="SUPFAM" id="SSF46955">
    <property type="entry name" value="Putative DNA-binding domain"/>
    <property type="match status" value="1"/>
</dbReference>
<accession>A0A7M4DKR7</accession>
<gene>
    <name evidence="2" type="ORF">HALOF300_02731</name>
</gene>
<organism evidence="2 3">
    <name type="scientific">Occultella aeris</name>
    <dbReference type="NCBI Taxonomy" id="2761496"/>
    <lineage>
        <taxon>Bacteria</taxon>
        <taxon>Bacillati</taxon>
        <taxon>Actinomycetota</taxon>
        <taxon>Actinomycetes</taxon>
        <taxon>Micrococcales</taxon>
        <taxon>Ruaniaceae</taxon>
        <taxon>Occultella</taxon>
    </lineage>
</organism>
<comment type="caution">
    <text evidence="2">The sequence shown here is derived from an EMBL/GenBank/DDBJ whole genome shotgun (WGS) entry which is preliminary data.</text>
</comment>
<dbReference type="NCBIfam" id="TIGR01764">
    <property type="entry name" value="excise"/>
    <property type="match status" value="1"/>
</dbReference>
<dbReference type="GO" id="GO:0003677">
    <property type="term" value="F:DNA binding"/>
    <property type="evidence" value="ECO:0007669"/>
    <property type="project" value="InterPro"/>
</dbReference>
<dbReference type="InterPro" id="IPR010093">
    <property type="entry name" value="SinI_DNA-bd"/>
</dbReference>
<protein>
    <submittedName>
        <fullName evidence="2">Helix-turn-helix domain protein</fullName>
    </submittedName>
</protein>
<dbReference type="EMBL" id="CACRYJ010000036">
    <property type="protein sequence ID" value="VZO37758.1"/>
    <property type="molecule type" value="Genomic_DNA"/>
</dbReference>
<dbReference type="InterPro" id="IPR009061">
    <property type="entry name" value="DNA-bd_dom_put_sf"/>
</dbReference>
<keyword evidence="3" id="KW-1185">Reference proteome</keyword>
<reference evidence="2 3" key="1">
    <citation type="submission" date="2019-11" db="EMBL/GenBank/DDBJ databases">
        <authorList>
            <person name="Criscuolo A."/>
        </authorList>
    </citation>
    <scope>NUCLEOTIDE SEQUENCE [LARGE SCALE GENOMIC DNA]</scope>
    <source>
        <strain evidence="2">CIP111667</strain>
    </source>
</reference>
<dbReference type="Proteomes" id="UP000419743">
    <property type="component" value="Unassembled WGS sequence"/>
</dbReference>
<dbReference type="AlphaFoldDB" id="A0A7M4DKR7"/>
<dbReference type="Pfam" id="PF12728">
    <property type="entry name" value="HTH_17"/>
    <property type="match status" value="1"/>
</dbReference>
<name>A0A7M4DKR7_9MICO</name>
<proteinExistence type="predicted"/>
<feature type="domain" description="Helix-turn-helix" evidence="1">
    <location>
        <begin position="8"/>
        <end position="52"/>
    </location>
</feature>
<evidence type="ECO:0000313" key="2">
    <source>
        <dbReference type="EMBL" id="VZO37758.1"/>
    </source>
</evidence>